<evidence type="ECO:0000313" key="1">
    <source>
        <dbReference type="EMBL" id="MEK0082206.1"/>
    </source>
</evidence>
<dbReference type="RefSeq" id="WP_418158054.1">
    <property type="nucleotide sequence ID" value="NZ_JBBLZC010000002.1"/>
</dbReference>
<evidence type="ECO:0000313" key="2">
    <source>
        <dbReference type="Proteomes" id="UP001375743"/>
    </source>
</evidence>
<dbReference type="SUPFAM" id="SSF48452">
    <property type="entry name" value="TPR-like"/>
    <property type="match status" value="1"/>
</dbReference>
<name>A0ABU8XM00_9PROT</name>
<dbReference type="Gene3D" id="1.20.58.320">
    <property type="entry name" value="TPR-like"/>
    <property type="match status" value="1"/>
</dbReference>
<comment type="caution">
    <text evidence="1">The sequence shown here is derived from an EMBL/GenBank/DDBJ whole genome shotgun (WGS) entry which is preliminary data.</text>
</comment>
<dbReference type="Pfam" id="PF06041">
    <property type="entry name" value="DUF924"/>
    <property type="match status" value="1"/>
</dbReference>
<sequence>MSSYSPDEILTFWFAPENRPRWFTPDSAFDAEIARRFGPLIEDAADGRLAAWVREPRGALALCILLDQFPRNVWRGTPRAFAYDRYALPVAEEALARGHDRALSPEERLFLYLPLEHSEDLERQQRCVALMEGLGDPGWLDYAVRHRDIVARFGRFPHRNAVLGRTSTAEEEAFLQEPNASF</sequence>
<reference evidence="1 2" key="1">
    <citation type="submission" date="2024-01" db="EMBL/GenBank/DDBJ databases">
        <title>Multi-omics insights into the function and evolution of sodium benzoate biodegradation pathways in Benzoatithermus flavus gen. nov., sp. nov. from hot spring.</title>
        <authorList>
            <person name="Hu C.-J."/>
            <person name="Li W.-J."/>
        </authorList>
    </citation>
    <scope>NUCLEOTIDE SEQUENCE [LARGE SCALE GENOMIC DNA]</scope>
    <source>
        <strain evidence="1 2">SYSU G07066</strain>
    </source>
</reference>
<accession>A0ABU8XM00</accession>
<dbReference type="Proteomes" id="UP001375743">
    <property type="component" value="Unassembled WGS sequence"/>
</dbReference>
<organism evidence="1 2">
    <name type="scientific">Benzoatithermus flavus</name>
    <dbReference type="NCBI Taxonomy" id="3108223"/>
    <lineage>
        <taxon>Bacteria</taxon>
        <taxon>Pseudomonadati</taxon>
        <taxon>Pseudomonadota</taxon>
        <taxon>Alphaproteobacteria</taxon>
        <taxon>Geminicoccales</taxon>
        <taxon>Geminicoccaceae</taxon>
        <taxon>Benzoatithermus</taxon>
    </lineage>
</organism>
<dbReference type="EMBL" id="JBBLZC010000002">
    <property type="protein sequence ID" value="MEK0082206.1"/>
    <property type="molecule type" value="Genomic_DNA"/>
</dbReference>
<dbReference type="Gene3D" id="1.25.40.10">
    <property type="entry name" value="Tetratricopeptide repeat domain"/>
    <property type="match status" value="1"/>
</dbReference>
<dbReference type="InterPro" id="IPR010323">
    <property type="entry name" value="DUF924"/>
</dbReference>
<protein>
    <submittedName>
        <fullName evidence="1">DUF924 family protein</fullName>
    </submittedName>
</protein>
<dbReference type="InterPro" id="IPR011990">
    <property type="entry name" value="TPR-like_helical_dom_sf"/>
</dbReference>
<proteinExistence type="predicted"/>
<keyword evidence="2" id="KW-1185">Reference proteome</keyword>
<gene>
    <name evidence="1" type="ORF">U1T56_03510</name>
</gene>